<sequence>MQSDFLNLMAYSLEHLFINVQTLRDQLHDTTSRLGETQTENERLRYLFMSNDPRGLSQLRKSLTAAEQDVIKKQAEMETLRKQLITPTAEVNTSGATISNPDCSTDELNAETATVTSASSSSSTCALLKVQIGVLSKFLVANRDAIELTNLRQLTEHMARSVSTLNDGSADASGCTTSKFANRTASSELADLVYVENLIEQVSEAYKQLVVVLDLEGPKTQDEGTITLNLKECNLEMYSGFENCDGHPADEQIAEMQSNHAEELELLRLQYERQLNSLRERAEYEEQRRRKAQDELQTLNVGFTVLIYLMFLVQTMNEHSIQALKKGQEELLAEQKGRFQQELDLLKEEHAAELQEEKEATRMALDAVQRSHESEVKTMAEKIRTLSATLANYQTTTTESHYEAQVARQSKMLEQMGVELAQLSALYSAKCVENSQLDEKMSMLLADKENQASTSSAETKNKRLLRELKQKDSTIEELYQQLFALEKRVADLTGEGSRDKLGNSLFKKSVFRLQSKIENV</sequence>
<dbReference type="Proteomes" id="UP000046393">
    <property type="component" value="Unplaced"/>
</dbReference>
<accession>A0A0N5AL69</accession>
<feature type="coiled-coil region" evidence="1">
    <location>
        <begin position="56"/>
        <end position="83"/>
    </location>
</feature>
<feature type="coiled-coil region" evidence="1">
    <location>
        <begin position="461"/>
        <end position="495"/>
    </location>
</feature>
<keyword evidence="2" id="KW-1185">Reference proteome</keyword>
<evidence type="ECO:0000313" key="2">
    <source>
        <dbReference type="Proteomes" id="UP000046393"/>
    </source>
</evidence>
<protein>
    <submittedName>
        <fullName evidence="3">GRIP domain-containing protein</fullName>
    </submittedName>
</protein>
<reference evidence="3" key="1">
    <citation type="submission" date="2017-02" db="UniProtKB">
        <authorList>
            <consortium name="WormBaseParasite"/>
        </authorList>
    </citation>
    <scope>IDENTIFICATION</scope>
</reference>
<name>A0A0N5AL69_9BILA</name>
<feature type="coiled-coil region" evidence="1">
    <location>
        <begin position="261"/>
        <end position="295"/>
    </location>
</feature>
<keyword evidence="1" id="KW-0175">Coiled coil</keyword>
<dbReference type="WBParaSite" id="SMUV_0000526901-mRNA-1">
    <property type="protein sequence ID" value="SMUV_0000526901-mRNA-1"/>
    <property type="gene ID" value="SMUV_0000526901"/>
</dbReference>
<dbReference type="STRING" id="451379.A0A0N5AL69"/>
<organism evidence="2 3">
    <name type="scientific">Syphacia muris</name>
    <dbReference type="NCBI Taxonomy" id="451379"/>
    <lineage>
        <taxon>Eukaryota</taxon>
        <taxon>Metazoa</taxon>
        <taxon>Ecdysozoa</taxon>
        <taxon>Nematoda</taxon>
        <taxon>Chromadorea</taxon>
        <taxon>Rhabditida</taxon>
        <taxon>Spirurina</taxon>
        <taxon>Oxyuridomorpha</taxon>
        <taxon>Oxyuroidea</taxon>
        <taxon>Oxyuridae</taxon>
        <taxon>Syphacia</taxon>
    </lineage>
</organism>
<evidence type="ECO:0000256" key="1">
    <source>
        <dbReference type="SAM" id="Coils"/>
    </source>
</evidence>
<proteinExistence type="predicted"/>
<dbReference type="AlphaFoldDB" id="A0A0N5AL69"/>
<feature type="coiled-coil region" evidence="1">
    <location>
        <begin position="329"/>
        <end position="371"/>
    </location>
</feature>
<evidence type="ECO:0000313" key="3">
    <source>
        <dbReference type="WBParaSite" id="SMUV_0000526901-mRNA-1"/>
    </source>
</evidence>